<proteinExistence type="predicted"/>
<reference evidence="2" key="1">
    <citation type="submission" date="2021-04" db="EMBL/GenBank/DDBJ databases">
        <title>Whole genome sequencing of Enterococci isolates from hospitalized patients.</title>
        <authorList>
            <person name="Ogoti B.M."/>
            <person name="Onyambu F.G."/>
        </authorList>
    </citation>
    <scope>NUCLEOTIDE SEQUENCE</scope>
    <source>
        <strain evidence="2">242</strain>
    </source>
</reference>
<feature type="domain" description="Glycosyl hydrolase family 13 catalytic" evidence="1">
    <location>
        <begin position="7"/>
        <end position="42"/>
    </location>
</feature>
<dbReference type="GO" id="GO:0005975">
    <property type="term" value="P:carbohydrate metabolic process"/>
    <property type="evidence" value="ECO:0007669"/>
    <property type="project" value="InterPro"/>
</dbReference>
<dbReference type="Gene3D" id="3.20.20.80">
    <property type="entry name" value="Glycosidases"/>
    <property type="match status" value="1"/>
</dbReference>
<name>A0A941FSS4_9BACI</name>
<protein>
    <recommendedName>
        <fullName evidence="1">Glycosyl hydrolase family 13 catalytic domain-containing protein</fullName>
    </recommendedName>
</protein>
<accession>A0A941FSS4</accession>
<evidence type="ECO:0000259" key="1">
    <source>
        <dbReference type="Pfam" id="PF00128"/>
    </source>
</evidence>
<gene>
    <name evidence="2" type="ORF">KEH51_19445</name>
</gene>
<organism evidence="2 3">
    <name type="scientific">Peribacillus frigoritolerans</name>
    <dbReference type="NCBI Taxonomy" id="450367"/>
    <lineage>
        <taxon>Bacteria</taxon>
        <taxon>Bacillati</taxon>
        <taxon>Bacillota</taxon>
        <taxon>Bacilli</taxon>
        <taxon>Bacillales</taxon>
        <taxon>Bacillaceae</taxon>
        <taxon>Peribacillus</taxon>
    </lineage>
</organism>
<evidence type="ECO:0000313" key="2">
    <source>
        <dbReference type="EMBL" id="MBR8645492.1"/>
    </source>
</evidence>
<dbReference type="Pfam" id="PF00128">
    <property type="entry name" value="Alpha-amylase"/>
    <property type="match status" value="1"/>
</dbReference>
<dbReference type="Proteomes" id="UP000680045">
    <property type="component" value="Unassembled WGS sequence"/>
</dbReference>
<sequence>MESINYYNILKEAGKDEKEIIEILQAKSRDNSRTPMQWENANMQALQKDSMDCGA</sequence>
<evidence type="ECO:0000313" key="3">
    <source>
        <dbReference type="Proteomes" id="UP000680045"/>
    </source>
</evidence>
<dbReference type="InterPro" id="IPR006047">
    <property type="entry name" value="GH13_cat_dom"/>
</dbReference>
<dbReference type="AlphaFoldDB" id="A0A941FSS4"/>
<dbReference type="EMBL" id="JAGTPW010000038">
    <property type="protein sequence ID" value="MBR8645492.1"/>
    <property type="molecule type" value="Genomic_DNA"/>
</dbReference>
<comment type="caution">
    <text evidence="2">The sequence shown here is derived from an EMBL/GenBank/DDBJ whole genome shotgun (WGS) entry which is preliminary data.</text>
</comment>